<comment type="catalytic activity">
    <reaction evidence="2">
        <text>(6S)-5-formyl-5,6,7,8-tetrahydrofolate + ATP = (6R)-5,10-methenyltetrahydrofolate + ADP + phosphate</text>
        <dbReference type="Rhea" id="RHEA:10488"/>
        <dbReference type="ChEBI" id="CHEBI:30616"/>
        <dbReference type="ChEBI" id="CHEBI:43474"/>
        <dbReference type="ChEBI" id="CHEBI:57455"/>
        <dbReference type="ChEBI" id="CHEBI:57457"/>
        <dbReference type="ChEBI" id="CHEBI:456216"/>
        <dbReference type="EC" id="6.3.3.2"/>
    </reaction>
</comment>
<dbReference type="EC" id="6.3.3.2" evidence="2"/>
<keyword evidence="4" id="KW-1185">Reference proteome</keyword>
<reference evidence="3 4" key="1">
    <citation type="submission" date="2016-10" db="EMBL/GenBank/DDBJ databases">
        <authorList>
            <person name="de Groot N.N."/>
        </authorList>
    </citation>
    <scope>NUCLEOTIDE SEQUENCE [LARGE SCALE GENOMIC DNA]</scope>
    <source>
        <strain evidence="3 4">DSM 19886</strain>
    </source>
</reference>
<dbReference type="GO" id="GO:0009396">
    <property type="term" value="P:folic acid-containing compound biosynthetic process"/>
    <property type="evidence" value="ECO:0007669"/>
    <property type="project" value="TreeGrafter"/>
</dbReference>
<organism evidence="3 4">
    <name type="scientific">Kriegella aquimaris</name>
    <dbReference type="NCBI Taxonomy" id="192904"/>
    <lineage>
        <taxon>Bacteria</taxon>
        <taxon>Pseudomonadati</taxon>
        <taxon>Bacteroidota</taxon>
        <taxon>Flavobacteriia</taxon>
        <taxon>Flavobacteriales</taxon>
        <taxon>Flavobacteriaceae</taxon>
        <taxon>Kriegella</taxon>
    </lineage>
</organism>
<dbReference type="InterPro" id="IPR002698">
    <property type="entry name" value="FTHF_cligase"/>
</dbReference>
<evidence type="ECO:0000313" key="3">
    <source>
        <dbReference type="EMBL" id="SDL65935.1"/>
    </source>
</evidence>
<comment type="similarity">
    <text evidence="2">Belongs to the 5-formyltetrahydrofolate cyclo-ligase family.</text>
</comment>
<comment type="cofactor">
    <cofactor evidence="2">
        <name>Mg(2+)</name>
        <dbReference type="ChEBI" id="CHEBI:18420"/>
    </cofactor>
</comment>
<dbReference type="GO" id="GO:0035999">
    <property type="term" value="P:tetrahydrofolate interconversion"/>
    <property type="evidence" value="ECO:0007669"/>
    <property type="project" value="TreeGrafter"/>
</dbReference>
<dbReference type="Proteomes" id="UP000199440">
    <property type="component" value="Unassembled WGS sequence"/>
</dbReference>
<protein>
    <recommendedName>
        <fullName evidence="2">5-formyltetrahydrofolate cyclo-ligase</fullName>
        <ecNumber evidence="2">6.3.3.2</ecNumber>
    </recommendedName>
</protein>
<dbReference type="NCBIfam" id="TIGR02727">
    <property type="entry name" value="MTHFS_bact"/>
    <property type="match status" value="1"/>
</dbReference>
<dbReference type="OrthoDB" id="9801938at2"/>
<accession>A0A1G9LX05</accession>
<dbReference type="PIRSF" id="PIRSF006806">
    <property type="entry name" value="FTHF_cligase"/>
    <property type="match status" value="1"/>
</dbReference>
<evidence type="ECO:0000313" key="4">
    <source>
        <dbReference type="Proteomes" id="UP000199440"/>
    </source>
</evidence>
<dbReference type="Gene3D" id="3.40.50.10420">
    <property type="entry name" value="NagB/RpiA/CoA transferase-like"/>
    <property type="match status" value="1"/>
</dbReference>
<dbReference type="GO" id="GO:0030272">
    <property type="term" value="F:5-formyltetrahydrofolate cyclo-ligase activity"/>
    <property type="evidence" value="ECO:0007669"/>
    <property type="project" value="UniProtKB-EC"/>
</dbReference>
<name>A0A1G9LX05_9FLAO</name>
<dbReference type="InterPro" id="IPR037171">
    <property type="entry name" value="NagB/RpiA_transferase-like"/>
</dbReference>
<keyword evidence="1 2" id="KW-0067">ATP-binding</keyword>
<dbReference type="GO" id="GO:0046872">
    <property type="term" value="F:metal ion binding"/>
    <property type="evidence" value="ECO:0007669"/>
    <property type="project" value="UniProtKB-KW"/>
</dbReference>
<dbReference type="Pfam" id="PF01812">
    <property type="entry name" value="5-FTHF_cyc-lig"/>
    <property type="match status" value="1"/>
</dbReference>
<evidence type="ECO:0000256" key="2">
    <source>
        <dbReference type="RuleBase" id="RU361279"/>
    </source>
</evidence>
<keyword evidence="1 2" id="KW-0547">Nucleotide-binding</keyword>
<keyword evidence="3" id="KW-0436">Ligase</keyword>
<dbReference type="SUPFAM" id="SSF100950">
    <property type="entry name" value="NagB/RpiA/CoA transferase-like"/>
    <property type="match status" value="1"/>
</dbReference>
<dbReference type="STRING" id="192904.SAMN04488514_102248"/>
<dbReference type="RefSeq" id="WP_089886654.1">
    <property type="nucleotide sequence ID" value="NZ_FNGV01000002.1"/>
</dbReference>
<dbReference type="InterPro" id="IPR024185">
    <property type="entry name" value="FTHF_cligase-like_sf"/>
</dbReference>
<keyword evidence="2" id="KW-0460">Magnesium</keyword>
<gene>
    <name evidence="3" type="ORF">SAMN04488514_102248</name>
</gene>
<dbReference type="AlphaFoldDB" id="A0A1G9LX05"/>
<dbReference type="PANTHER" id="PTHR23407">
    <property type="entry name" value="ATPASE INHIBITOR/5-FORMYLTETRAHYDROFOLATE CYCLO-LIGASE"/>
    <property type="match status" value="1"/>
</dbReference>
<feature type="binding site" evidence="1">
    <location>
        <position position="55"/>
    </location>
    <ligand>
        <name>substrate</name>
    </ligand>
</feature>
<dbReference type="GO" id="GO:0005524">
    <property type="term" value="F:ATP binding"/>
    <property type="evidence" value="ECO:0007669"/>
    <property type="project" value="UniProtKB-KW"/>
</dbReference>
<feature type="binding site" evidence="1">
    <location>
        <begin position="131"/>
        <end position="139"/>
    </location>
    <ligand>
        <name>ATP</name>
        <dbReference type="ChEBI" id="CHEBI:30616"/>
    </ligand>
</feature>
<sequence length="189" mass="21651">MLKKSLRSKYLKRREEMSAQELLDADLSIANNLLQLPVWKFSNYHIFLSISEKNEIDTTPILSIIQGKDKNIIVPKMNENDTLSNYLLTDNTKLIKNKWNVPEPIDGIEISEKKLDVVFVPLLAFDKTGHRVGYGKGFYDRFLSNCKPDVIKIGLSHFEAVEKISDVDDHDIALNYCVTPTKIYSFEAV</sequence>
<feature type="binding site" evidence="1">
    <location>
        <position position="50"/>
    </location>
    <ligand>
        <name>substrate</name>
    </ligand>
</feature>
<dbReference type="PANTHER" id="PTHR23407:SF11">
    <property type="entry name" value="CHROMOSOME UNDETERMINED SCAFFOLD_24, WHOLE GENOME SHOTGUN SEQUENCE"/>
    <property type="match status" value="1"/>
</dbReference>
<dbReference type="EMBL" id="FNGV01000002">
    <property type="protein sequence ID" value="SDL65935.1"/>
    <property type="molecule type" value="Genomic_DNA"/>
</dbReference>
<proteinExistence type="inferred from homology"/>
<feature type="binding site" evidence="1">
    <location>
        <begin position="3"/>
        <end position="7"/>
    </location>
    <ligand>
        <name>ATP</name>
        <dbReference type="ChEBI" id="CHEBI:30616"/>
    </ligand>
</feature>
<keyword evidence="2" id="KW-0479">Metal-binding</keyword>
<evidence type="ECO:0000256" key="1">
    <source>
        <dbReference type="PIRSR" id="PIRSR006806-1"/>
    </source>
</evidence>